<name>A0A1X7JIQ0_9MICO</name>
<dbReference type="AlphaFoldDB" id="A0A1X7JIQ0"/>
<evidence type="ECO:0000313" key="2">
    <source>
        <dbReference type="EMBL" id="SMG27639.1"/>
    </source>
</evidence>
<evidence type="ECO:0000256" key="1">
    <source>
        <dbReference type="SAM" id="Phobius"/>
    </source>
</evidence>
<protein>
    <submittedName>
        <fullName evidence="2">Uncharacterized protein</fullName>
    </submittedName>
</protein>
<keyword evidence="3" id="KW-1185">Reference proteome</keyword>
<dbReference type="Proteomes" id="UP000193244">
    <property type="component" value="Unassembled WGS sequence"/>
</dbReference>
<keyword evidence="1" id="KW-0812">Transmembrane</keyword>
<reference evidence="3" key="1">
    <citation type="submission" date="2017-04" db="EMBL/GenBank/DDBJ databases">
        <authorList>
            <person name="Varghese N."/>
            <person name="Submissions S."/>
        </authorList>
    </citation>
    <scope>NUCLEOTIDE SEQUENCE [LARGE SCALE GENOMIC DNA]</scope>
    <source>
        <strain evidence="3">VKM Ac-2510</strain>
    </source>
</reference>
<dbReference type="EMBL" id="FXAY01000002">
    <property type="protein sequence ID" value="SMG27639.1"/>
    <property type="molecule type" value="Genomic_DNA"/>
</dbReference>
<accession>A0A1X7JIQ0</accession>
<dbReference type="STRING" id="150121.SAMN06296010_1438"/>
<gene>
    <name evidence="2" type="ORF">SAMN06296010_1438</name>
</gene>
<evidence type="ECO:0000313" key="3">
    <source>
        <dbReference type="Proteomes" id="UP000193244"/>
    </source>
</evidence>
<keyword evidence="1" id="KW-0472">Membrane</keyword>
<organism evidence="2 3">
    <name type="scientific">Agreia pratensis</name>
    <dbReference type="NCBI Taxonomy" id="150121"/>
    <lineage>
        <taxon>Bacteria</taxon>
        <taxon>Bacillati</taxon>
        <taxon>Actinomycetota</taxon>
        <taxon>Actinomycetes</taxon>
        <taxon>Micrococcales</taxon>
        <taxon>Microbacteriaceae</taxon>
        <taxon>Agreia</taxon>
    </lineage>
</organism>
<feature type="transmembrane region" description="Helical" evidence="1">
    <location>
        <begin position="20"/>
        <end position="43"/>
    </location>
</feature>
<sequence>MKDIYVSHDLMSPEKNVQRIMWTGTIWFVAAVGASAITLGLLLSSGWRPALLTKGLALLWWIGAGLVAVSIGLIGWSGCPILEVDVPTADRNKTRTMQLGTMLFIVGGTAAMLAVLLGPAG</sequence>
<feature type="transmembrane region" description="Helical" evidence="1">
    <location>
        <begin position="55"/>
        <end position="76"/>
    </location>
</feature>
<proteinExistence type="predicted"/>
<keyword evidence="1" id="KW-1133">Transmembrane helix</keyword>
<feature type="transmembrane region" description="Helical" evidence="1">
    <location>
        <begin position="96"/>
        <end position="117"/>
    </location>
</feature>